<organism evidence="3">
    <name type="scientific">Trichodesmium erythraeum (strain IMS101)</name>
    <dbReference type="NCBI Taxonomy" id="203124"/>
    <lineage>
        <taxon>Bacteria</taxon>
        <taxon>Bacillati</taxon>
        <taxon>Cyanobacteriota</taxon>
        <taxon>Cyanophyceae</taxon>
        <taxon>Oscillatoriophycideae</taxon>
        <taxon>Oscillatoriales</taxon>
        <taxon>Microcoleaceae</taxon>
        <taxon>Trichodesmium</taxon>
    </lineage>
</organism>
<dbReference type="STRING" id="203124.Tery_0072"/>
<dbReference type="InterPro" id="IPR004155">
    <property type="entry name" value="PBS_lyase_HEAT"/>
</dbReference>
<dbReference type="InterPro" id="IPR011989">
    <property type="entry name" value="ARM-like"/>
</dbReference>
<dbReference type="InterPro" id="IPR016024">
    <property type="entry name" value="ARM-type_fold"/>
</dbReference>
<accession>Q11A93</accession>
<evidence type="ECO:0000256" key="2">
    <source>
        <dbReference type="ARBA" id="ARBA00022738"/>
    </source>
</evidence>
<protein>
    <submittedName>
        <fullName evidence="3">PBS lyase HEAT-like repeat</fullName>
    </submittedName>
</protein>
<dbReference type="OrthoDB" id="5512944at2"/>
<dbReference type="Gene3D" id="1.25.10.10">
    <property type="entry name" value="Leucine-rich Repeat Variant"/>
    <property type="match status" value="2"/>
</dbReference>
<dbReference type="Pfam" id="PF13646">
    <property type="entry name" value="HEAT_2"/>
    <property type="match status" value="2"/>
</dbReference>
<gene>
    <name evidence="3" type="ordered locus">Tery_0072</name>
</gene>
<dbReference type="SMART" id="SM00567">
    <property type="entry name" value="EZ_HEAT"/>
    <property type="match status" value="4"/>
</dbReference>
<dbReference type="PANTHER" id="PTHR12697:SF5">
    <property type="entry name" value="DEOXYHYPUSINE HYDROXYLASE"/>
    <property type="match status" value="1"/>
</dbReference>
<dbReference type="GO" id="GO:0030089">
    <property type="term" value="C:phycobilisome"/>
    <property type="evidence" value="ECO:0007669"/>
    <property type="project" value="UniProtKB-KW"/>
</dbReference>
<dbReference type="HOGENOM" id="CLU_052019_0_0_3"/>
<keyword evidence="1" id="KW-0042">Antenna complex</keyword>
<sequence length="442" mass="49425">MSNLLEQAKIAAQKQNWSLVNYYLQQFILESKSNKTPLIFPDNNVVIDEVIDLAIEVMENGDFQEKWDINKLFKQIGKPAIAPLIEILNAQEVDLEERWFITRILAEFNTEEFLEVMGNIVIRSKPKDIQEIAAEIRANCGNSGVDLLTNLLAKPELKLLVIKALAKINCISMIPALLTFVKDENYEVRIMGISALNNYCDSRIPIVLISALKDRVAKVRKTAVISLASYANLHQELGLVKLLQPLLWDMDVEVSQQAAIALGKIGTNLAATALYELLKTATVPIFLKIDAVRALGRIETQVSLEYLQNLLEYNFLVEDYDMAQIVNEIITALGKLEKPELKLQATDILIEFITSHNSNLENICVKKSLALALGYLGNIHALESLIQLLEDEDNSVRLHSVAAMKQLDSEKAYQRLIFLSAQASLNSQLKTGIAIALAELNN</sequence>
<keyword evidence="3" id="KW-0456">Lyase</keyword>
<evidence type="ECO:0000256" key="1">
    <source>
        <dbReference type="ARBA" id="ARBA00022549"/>
    </source>
</evidence>
<dbReference type="GO" id="GO:0016491">
    <property type="term" value="F:oxidoreductase activity"/>
    <property type="evidence" value="ECO:0007669"/>
    <property type="project" value="TreeGrafter"/>
</dbReference>
<dbReference type="RefSeq" id="WP_011609982.1">
    <property type="nucleotide sequence ID" value="NC_008312.1"/>
</dbReference>
<dbReference type="SUPFAM" id="SSF48371">
    <property type="entry name" value="ARM repeat"/>
    <property type="match status" value="2"/>
</dbReference>
<keyword evidence="2" id="KW-0605">Phycobilisome</keyword>
<dbReference type="Pfam" id="PF03130">
    <property type="entry name" value="HEAT_PBS"/>
    <property type="match status" value="1"/>
</dbReference>
<dbReference type="GO" id="GO:0016829">
    <property type="term" value="F:lyase activity"/>
    <property type="evidence" value="ECO:0007669"/>
    <property type="project" value="UniProtKB-KW"/>
</dbReference>
<proteinExistence type="predicted"/>
<dbReference type="EMBL" id="CP000393">
    <property type="protein sequence ID" value="ABG49581.1"/>
    <property type="molecule type" value="Genomic_DNA"/>
</dbReference>
<dbReference type="KEGG" id="ter:Tery_0072"/>
<evidence type="ECO:0000313" key="3">
    <source>
        <dbReference type="EMBL" id="ABG49581.1"/>
    </source>
</evidence>
<reference evidence="3" key="1">
    <citation type="submission" date="2006-06" db="EMBL/GenBank/DDBJ databases">
        <title>Complete sequence of Trichodesmium erythraeum IMS101.</title>
        <authorList>
            <consortium name="US DOE Joint Genome Institute"/>
            <person name="Copeland A."/>
            <person name="Lucas S."/>
            <person name="Lapidus A."/>
            <person name="Barry K."/>
            <person name="Detter J.C."/>
            <person name="Glavina del Rio T."/>
            <person name="Hammon N."/>
            <person name="Israni S."/>
            <person name="Dalin E."/>
            <person name="Tice H."/>
            <person name="Pitluck S."/>
            <person name="Kiss H."/>
            <person name="Munk A.C."/>
            <person name="Brettin T."/>
            <person name="Bruce D."/>
            <person name="Han C."/>
            <person name="Tapia R."/>
            <person name="Gilna P."/>
            <person name="Schmutz J."/>
            <person name="Larimer F."/>
            <person name="Land M."/>
            <person name="Hauser L."/>
            <person name="Kyrpides N."/>
            <person name="Kim E."/>
            <person name="Richardson P."/>
        </authorList>
    </citation>
    <scope>NUCLEOTIDE SEQUENCE [LARGE SCALE GENOMIC DNA]</scope>
    <source>
        <strain evidence="3">IMS101</strain>
    </source>
</reference>
<name>Q11A93_TRIEI</name>
<dbReference type="AlphaFoldDB" id="Q11A93"/>
<dbReference type="PANTHER" id="PTHR12697">
    <property type="entry name" value="PBS LYASE HEAT-LIKE PROTEIN"/>
    <property type="match status" value="1"/>
</dbReference>
<dbReference type="eggNOG" id="COG1413">
    <property type="taxonomic scope" value="Bacteria"/>
</dbReference>